<accession>A0A6C0D7W6</accession>
<evidence type="ECO:0000313" key="1">
    <source>
        <dbReference type="EMBL" id="QHT12410.1"/>
    </source>
</evidence>
<reference evidence="1" key="1">
    <citation type="journal article" date="2020" name="Nature">
        <title>Giant virus diversity and host interactions through global metagenomics.</title>
        <authorList>
            <person name="Schulz F."/>
            <person name="Roux S."/>
            <person name="Paez-Espino D."/>
            <person name="Jungbluth S."/>
            <person name="Walsh D.A."/>
            <person name="Denef V.J."/>
            <person name="McMahon K.D."/>
            <person name="Konstantinidis K.T."/>
            <person name="Eloe-Fadrosh E.A."/>
            <person name="Kyrpides N.C."/>
            <person name="Woyke T."/>
        </authorList>
    </citation>
    <scope>NUCLEOTIDE SEQUENCE</scope>
    <source>
        <strain evidence="1">GVMAG-M-3300023174-129</strain>
    </source>
</reference>
<dbReference type="EMBL" id="MN739545">
    <property type="protein sequence ID" value="QHT12410.1"/>
    <property type="molecule type" value="Genomic_DNA"/>
</dbReference>
<name>A0A6C0D7W6_9ZZZZ</name>
<dbReference type="AlphaFoldDB" id="A0A6C0D7W6"/>
<proteinExistence type="predicted"/>
<sequence>MIEIILVFTFIFLIYVFFYKQYSQEYSLNQIEFIRLDKLNELIYEKNPIIVSHCPQIPCVAPSTLMKTPRFKTILGDYLEKKSNVLPNSDSFETFLANESGFHAFCNIIWFNKFHTHILSEYISSLKSKICFGSKYMNKTSALYTLIIPVDGKYTCSLINPQYEKSLNNYKQYNNVEEIVIHNSQIQYIDVILKPGSILILPAHWYYIMNESETYSYYGILEYHEPISVLNNYLENR</sequence>
<organism evidence="1">
    <name type="scientific">viral metagenome</name>
    <dbReference type="NCBI Taxonomy" id="1070528"/>
    <lineage>
        <taxon>unclassified sequences</taxon>
        <taxon>metagenomes</taxon>
        <taxon>organismal metagenomes</taxon>
    </lineage>
</organism>
<evidence type="ECO:0008006" key="2">
    <source>
        <dbReference type="Google" id="ProtNLM"/>
    </source>
</evidence>
<protein>
    <recommendedName>
        <fullName evidence="2">Cupin-like domain-containing protein</fullName>
    </recommendedName>
</protein>